<evidence type="ECO:0000313" key="2">
    <source>
        <dbReference type="Proteomes" id="UP000247586"/>
    </source>
</evidence>
<dbReference type="RefSeq" id="WP_054837473.1">
    <property type="nucleotide sequence ID" value="NZ_BBBA01000066.1"/>
</dbReference>
<reference evidence="1 2" key="1">
    <citation type="submission" date="2018-05" db="EMBL/GenBank/DDBJ databases">
        <title>Complete Genome Sequences of Extremely Thermoacidophilic, Metal-Mobilizing Type-Strain Members of the Archaeal Family Sulfolobaceae: Acidianus brierleyi DSM-1651T, Acidianus sulfidivorans DSM-18786T, Metallosphaera hakonensis DSM-7519T, and Metallosphaera prunae DSM-10039T.</title>
        <authorList>
            <person name="Counts J.A."/>
            <person name="Kelly R.M."/>
        </authorList>
    </citation>
    <scope>NUCLEOTIDE SEQUENCE [LARGE SCALE GENOMIC DNA]</scope>
    <source>
        <strain evidence="1 2">HO1-1</strain>
    </source>
</reference>
<accession>A0A2U9IQT2</accession>
<reference evidence="2" key="2">
    <citation type="submission" date="2020-03" db="EMBL/GenBank/DDBJ databases">
        <title>Complete Genome Sequences of Extremely Thermoacidophilic, Metal-Mobilizing Type-Strain Members of the Archaeal Family Sulfolobaceae: Acidianus brierleyi DSM-1651T, Acidianus sulfidivorans DSM-18786T, Metallosphaera hakonensis DSM-7519T, and Metallosphaera prunae DSM-10039T.</title>
        <authorList>
            <person name="Counts J.A."/>
            <person name="Kelly R.M."/>
        </authorList>
    </citation>
    <scope>NUCLEOTIDE SEQUENCE [LARGE SCALE GENOMIC DNA]</scope>
    <source>
        <strain evidence="2">HO1-1</strain>
    </source>
</reference>
<dbReference type="KEGG" id="mhk:DFR87_00145"/>
<evidence type="ECO:0000313" key="1">
    <source>
        <dbReference type="EMBL" id="AWR98380.1"/>
    </source>
</evidence>
<dbReference type="Proteomes" id="UP000247586">
    <property type="component" value="Chromosome"/>
</dbReference>
<dbReference type="GeneID" id="36833705"/>
<name>A0A2U9IQT2_9CREN</name>
<dbReference type="EMBL" id="CP029287">
    <property type="protein sequence ID" value="AWR98380.1"/>
    <property type="molecule type" value="Genomic_DNA"/>
</dbReference>
<organism evidence="1 2">
    <name type="scientific">Metallosphaera hakonensis JCM 8857 = DSM 7519</name>
    <dbReference type="NCBI Taxonomy" id="1293036"/>
    <lineage>
        <taxon>Archaea</taxon>
        <taxon>Thermoproteota</taxon>
        <taxon>Thermoprotei</taxon>
        <taxon>Sulfolobales</taxon>
        <taxon>Sulfolobaceae</taxon>
        <taxon>Metallosphaera</taxon>
    </lineage>
</organism>
<keyword evidence="2" id="KW-1185">Reference proteome</keyword>
<protein>
    <submittedName>
        <fullName evidence="1">Uncharacterized protein</fullName>
    </submittedName>
</protein>
<gene>
    <name evidence="1" type="ORF">DFR87_00145</name>
</gene>
<reference evidence="2" key="3">
    <citation type="submission" date="2020-03" db="EMBL/GenBank/DDBJ databases">
        <title>Sequencing and Assembly of Multiple Reported Metal-Biooxidizing Members of the Extremely Thermoacidophilic Archaeal Family Sulfolobaceae.</title>
        <authorList>
            <person name="Counts J.A."/>
            <person name="Kelly R.M."/>
        </authorList>
    </citation>
    <scope>NUCLEOTIDE SEQUENCE [LARGE SCALE GENOMIC DNA]</scope>
    <source>
        <strain evidence="2">HO1-1</strain>
    </source>
</reference>
<proteinExistence type="predicted"/>
<dbReference type="AlphaFoldDB" id="A0A2U9IQT2"/>
<sequence length="166" mass="19426">MEEPENRLEELYTSLCSKITSELAEKGYIFTEDLDDYIKKRLEEKGIQTHKIINDIRLGRASNDELQEYFDTEKRIMNEYYEKKNKLTDVSCSGKLIFIYRANEVIFSIVKDILMGEINGEMMEYEISSGKRIRLDSNNGVAIQVAYDPKTSMVHINIHQKKNLEK</sequence>